<reference evidence="12 13" key="1">
    <citation type="submission" date="2018-08" db="EMBL/GenBank/DDBJ databases">
        <title>Bacillus chawlae sp. nov., Bacillus glennii sp. nov., and Bacillus saganii sp. nov. Isolated from the Vehicle Assembly Building at Kennedy Space Center where the Viking Spacecraft were Assembled.</title>
        <authorList>
            <person name="Seuylemezian A."/>
            <person name="Vaishampayan P."/>
        </authorList>
    </citation>
    <scope>NUCLEOTIDE SEQUENCE [LARGE SCALE GENOMIC DNA]</scope>
    <source>
        <strain evidence="12 13">V47-23a</strain>
    </source>
</reference>
<dbReference type="HAMAP" id="MF_01925">
    <property type="entry name" value="P5C_reductase"/>
    <property type="match status" value="1"/>
</dbReference>
<dbReference type="PIRSF" id="PIRSF000193">
    <property type="entry name" value="Pyrrol-5-carb_rd"/>
    <property type="match status" value="1"/>
</dbReference>
<dbReference type="Pfam" id="PF14748">
    <property type="entry name" value="P5CR_dimer"/>
    <property type="match status" value="1"/>
</dbReference>
<keyword evidence="6" id="KW-0963">Cytoplasm</keyword>
<dbReference type="EMBL" id="QVTE01000077">
    <property type="protein sequence ID" value="RFU62310.1"/>
    <property type="molecule type" value="Genomic_DNA"/>
</dbReference>
<evidence type="ECO:0000256" key="2">
    <source>
        <dbReference type="ARBA" id="ARBA00022650"/>
    </source>
</evidence>
<protein>
    <recommendedName>
        <fullName evidence="6 7">Pyrroline-5-carboxylate reductase</fullName>
        <shortName evidence="6">P5C reductase</shortName>
        <shortName evidence="6">P5CR</shortName>
        <ecNumber evidence="6 7">1.5.1.2</ecNumber>
    </recommendedName>
    <alternativeName>
        <fullName evidence="6">PCA reductase</fullName>
    </alternativeName>
</protein>
<evidence type="ECO:0000313" key="13">
    <source>
        <dbReference type="Proteomes" id="UP000264541"/>
    </source>
</evidence>
<dbReference type="PROSITE" id="PS00521">
    <property type="entry name" value="P5CR"/>
    <property type="match status" value="1"/>
</dbReference>
<comment type="subcellular location">
    <subcellularLocation>
        <location evidence="6">Cytoplasm</location>
    </subcellularLocation>
</comment>
<evidence type="ECO:0000256" key="1">
    <source>
        <dbReference type="ARBA" id="ARBA00005525"/>
    </source>
</evidence>
<evidence type="ECO:0000256" key="5">
    <source>
        <dbReference type="ARBA" id="ARBA00058118"/>
    </source>
</evidence>
<keyword evidence="13" id="KW-1185">Reference proteome</keyword>
<evidence type="ECO:0000313" key="12">
    <source>
        <dbReference type="EMBL" id="RFU62310.1"/>
    </source>
</evidence>
<dbReference type="InterPro" id="IPR053790">
    <property type="entry name" value="P5CR-like_CS"/>
</dbReference>
<dbReference type="NCBIfam" id="TIGR00112">
    <property type="entry name" value="proC"/>
    <property type="match status" value="1"/>
</dbReference>
<accession>A0A372L9L2</accession>
<dbReference type="InterPro" id="IPR029036">
    <property type="entry name" value="P5CR_dimer"/>
</dbReference>
<dbReference type="InterPro" id="IPR028939">
    <property type="entry name" value="P5C_Rdtase_cat_N"/>
</dbReference>
<evidence type="ECO:0000256" key="7">
    <source>
        <dbReference type="NCBIfam" id="TIGR00112"/>
    </source>
</evidence>
<evidence type="ECO:0000259" key="11">
    <source>
        <dbReference type="Pfam" id="PF14748"/>
    </source>
</evidence>
<dbReference type="FunFam" id="1.10.3730.10:FF:000001">
    <property type="entry name" value="Pyrroline-5-carboxylate reductase"/>
    <property type="match status" value="1"/>
</dbReference>
<comment type="caution">
    <text evidence="12">The sequence shown here is derived from an EMBL/GenBank/DDBJ whole genome shotgun (WGS) entry which is preliminary data.</text>
</comment>
<comment type="catalytic activity">
    <reaction evidence="6">
        <text>L-proline + NAD(+) = (S)-1-pyrroline-5-carboxylate + NADH + 2 H(+)</text>
        <dbReference type="Rhea" id="RHEA:14105"/>
        <dbReference type="ChEBI" id="CHEBI:15378"/>
        <dbReference type="ChEBI" id="CHEBI:17388"/>
        <dbReference type="ChEBI" id="CHEBI:57540"/>
        <dbReference type="ChEBI" id="CHEBI:57945"/>
        <dbReference type="ChEBI" id="CHEBI:60039"/>
        <dbReference type="EC" id="1.5.1.2"/>
    </reaction>
</comment>
<dbReference type="PANTHER" id="PTHR11645:SF49">
    <property type="entry name" value="PYRROLINE-5-CARBOXYLATE REDUCTASE 1"/>
    <property type="match status" value="1"/>
</dbReference>
<feature type="binding site" evidence="8">
    <location>
        <begin position="7"/>
        <end position="12"/>
    </location>
    <ligand>
        <name>NADP(+)</name>
        <dbReference type="ChEBI" id="CHEBI:58349"/>
    </ligand>
</feature>
<dbReference type="Gene3D" id="1.10.3730.10">
    <property type="entry name" value="ProC C-terminal domain-like"/>
    <property type="match status" value="1"/>
</dbReference>
<evidence type="ECO:0000256" key="8">
    <source>
        <dbReference type="PIRSR" id="PIRSR000193-1"/>
    </source>
</evidence>
<dbReference type="EC" id="1.5.1.2" evidence="6 7"/>
<dbReference type="PANTHER" id="PTHR11645">
    <property type="entry name" value="PYRROLINE-5-CARBOXYLATE REDUCTASE"/>
    <property type="match status" value="1"/>
</dbReference>
<comment type="function">
    <text evidence="5 6">Catalyzes the reduction of 1-pyrroline-5-carboxylate (PCA) to L-proline.</text>
</comment>
<dbReference type="SUPFAM" id="SSF48179">
    <property type="entry name" value="6-phosphogluconate dehydrogenase C-terminal domain-like"/>
    <property type="match status" value="1"/>
</dbReference>
<dbReference type="GO" id="GO:0005737">
    <property type="term" value="C:cytoplasm"/>
    <property type="evidence" value="ECO:0007669"/>
    <property type="project" value="UniProtKB-SubCell"/>
</dbReference>
<evidence type="ECO:0000256" key="6">
    <source>
        <dbReference type="HAMAP-Rule" id="MF_01925"/>
    </source>
</evidence>
<dbReference type="Gene3D" id="3.40.50.720">
    <property type="entry name" value="NAD(P)-binding Rossmann-like Domain"/>
    <property type="match status" value="1"/>
</dbReference>
<dbReference type="InterPro" id="IPR008927">
    <property type="entry name" value="6-PGluconate_DH-like_C_sf"/>
</dbReference>
<dbReference type="RefSeq" id="WP_117328586.1">
    <property type="nucleotide sequence ID" value="NZ_QVTE01000077.1"/>
</dbReference>
<keyword evidence="2 6" id="KW-0641">Proline biosynthesis</keyword>
<keyword evidence="3 6" id="KW-0521">NADP</keyword>
<dbReference type="InterPro" id="IPR036291">
    <property type="entry name" value="NAD(P)-bd_dom_sf"/>
</dbReference>
<dbReference type="InterPro" id="IPR000304">
    <property type="entry name" value="Pyrroline-COOH_reductase"/>
</dbReference>
<dbReference type="GO" id="GO:0055129">
    <property type="term" value="P:L-proline biosynthetic process"/>
    <property type="evidence" value="ECO:0007669"/>
    <property type="project" value="UniProtKB-UniRule"/>
</dbReference>
<gene>
    <name evidence="6 12" type="primary">proC</name>
    <name evidence="12" type="ORF">D0469_20625</name>
</gene>
<proteinExistence type="inferred from homology"/>
<comment type="pathway">
    <text evidence="6 9">Amino-acid biosynthesis; L-proline biosynthesis; L-proline from L-glutamate 5-semialdehyde: step 1/1.</text>
</comment>
<dbReference type="AlphaFoldDB" id="A0A372L9L2"/>
<evidence type="ECO:0000256" key="9">
    <source>
        <dbReference type="RuleBase" id="RU003903"/>
    </source>
</evidence>
<dbReference type="UniPathway" id="UPA00098">
    <property type="reaction ID" value="UER00361"/>
</dbReference>
<dbReference type="OrthoDB" id="9805754at2"/>
<dbReference type="SUPFAM" id="SSF51735">
    <property type="entry name" value="NAD(P)-binding Rossmann-fold domains"/>
    <property type="match status" value="1"/>
</dbReference>
<feature type="domain" description="Pyrroline-5-carboxylate reductase catalytic N-terminal" evidence="10">
    <location>
        <begin position="3"/>
        <end position="99"/>
    </location>
</feature>
<feature type="binding site" evidence="8">
    <location>
        <begin position="70"/>
        <end position="73"/>
    </location>
    <ligand>
        <name>NADP(+)</name>
        <dbReference type="ChEBI" id="CHEBI:58349"/>
    </ligand>
</feature>
<keyword evidence="4 6" id="KW-0560">Oxidoreductase</keyword>
<feature type="domain" description="Pyrroline-5-carboxylate reductase dimerisation" evidence="11">
    <location>
        <begin position="162"/>
        <end position="266"/>
    </location>
</feature>
<evidence type="ECO:0000256" key="4">
    <source>
        <dbReference type="ARBA" id="ARBA00023002"/>
    </source>
</evidence>
<keyword evidence="6 9" id="KW-0028">Amino-acid biosynthesis</keyword>
<name>A0A372L9L2_9BACI</name>
<comment type="catalytic activity">
    <reaction evidence="6 9">
        <text>L-proline + NADP(+) = (S)-1-pyrroline-5-carboxylate + NADPH + 2 H(+)</text>
        <dbReference type="Rhea" id="RHEA:14109"/>
        <dbReference type="ChEBI" id="CHEBI:15378"/>
        <dbReference type="ChEBI" id="CHEBI:17388"/>
        <dbReference type="ChEBI" id="CHEBI:57783"/>
        <dbReference type="ChEBI" id="CHEBI:58349"/>
        <dbReference type="ChEBI" id="CHEBI:60039"/>
        <dbReference type="EC" id="1.5.1.2"/>
    </reaction>
</comment>
<dbReference type="Proteomes" id="UP000264541">
    <property type="component" value="Unassembled WGS sequence"/>
</dbReference>
<evidence type="ECO:0000259" key="10">
    <source>
        <dbReference type="Pfam" id="PF03807"/>
    </source>
</evidence>
<sequence>MKKIAFIGGGSMSEAMVSGIIAQGLVDRSQIFITNRSDQDRLSYLSNLYGITASANLEKTIKGADIVVLAVKPKDVAAAMTAAGSYLKEGMLVVSVAAGVDLNSLETLAGKKLPIIRAMPNTSAAVGKSATAVAVNKYADKSHLEKAREMFETIGLVAVVEEEQLNAVTGLSGSGPAYIYYLVEAMEQSAEEIGLEKETAKQLIIQTIIGAADMLSQSPKTPAALRREVTSPGGTTEAGIKVLENHNVKEALVSCIVKATEQANKLGNQLKGEIQAAKSKVKEISH</sequence>
<dbReference type="GO" id="GO:0004735">
    <property type="term" value="F:pyrroline-5-carboxylate reductase activity"/>
    <property type="evidence" value="ECO:0007669"/>
    <property type="project" value="UniProtKB-UniRule"/>
</dbReference>
<comment type="similarity">
    <text evidence="1 6 9">Belongs to the pyrroline-5-carboxylate reductase family.</text>
</comment>
<organism evidence="12 13">
    <name type="scientific">Peribacillus saganii</name>
    <dbReference type="NCBI Taxonomy" id="2303992"/>
    <lineage>
        <taxon>Bacteria</taxon>
        <taxon>Bacillati</taxon>
        <taxon>Bacillota</taxon>
        <taxon>Bacilli</taxon>
        <taxon>Bacillales</taxon>
        <taxon>Bacillaceae</taxon>
        <taxon>Peribacillus</taxon>
    </lineage>
</organism>
<dbReference type="Pfam" id="PF03807">
    <property type="entry name" value="F420_oxidored"/>
    <property type="match status" value="1"/>
</dbReference>
<evidence type="ECO:0000256" key="3">
    <source>
        <dbReference type="ARBA" id="ARBA00022857"/>
    </source>
</evidence>